<reference evidence="2 3" key="1">
    <citation type="submission" date="2019-03" db="EMBL/GenBank/DDBJ databases">
        <title>Draft genome sequences of novel Actinobacteria.</title>
        <authorList>
            <person name="Sahin N."/>
            <person name="Ay H."/>
            <person name="Saygin H."/>
        </authorList>
    </citation>
    <scope>NUCLEOTIDE SEQUENCE [LARGE SCALE GENOMIC DNA]</scope>
    <source>
        <strain evidence="2 3">5K138</strain>
    </source>
</reference>
<dbReference type="Proteomes" id="UP000294739">
    <property type="component" value="Unassembled WGS sequence"/>
</dbReference>
<dbReference type="InterPro" id="IPR036291">
    <property type="entry name" value="NAD(P)-bd_dom_sf"/>
</dbReference>
<name>A0A4R5DAG8_9ACTN</name>
<dbReference type="SUPFAM" id="SSF51735">
    <property type="entry name" value="NAD(P)-binding Rossmann-fold domains"/>
    <property type="match status" value="1"/>
</dbReference>
<dbReference type="AlphaFoldDB" id="A0A4R5DAG8"/>
<dbReference type="Gene3D" id="3.40.50.720">
    <property type="entry name" value="NAD(P)-binding Rossmann-like Domain"/>
    <property type="match status" value="2"/>
</dbReference>
<dbReference type="EMBL" id="SMKZ01000013">
    <property type="protein sequence ID" value="TDE10589.1"/>
    <property type="molecule type" value="Genomic_DNA"/>
</dbReference>
<evidence type="ECO:0000313" key="2">
    <source>
        <dbReference type="EMBL" id="TDE10589.1"/>
    </source>
</evidence>
<keyword evidence="3" id="KW-1185">Reference proteome</keyword>
<gene>
    <name evidence="2" type="ORF">E1269_10930</name>
</gene>
<dbReference type="PANTHER" id="PTHR43245">
    <property type="entry name" value="BIFUNCTIONAL POLYMYXIN RESISTANCE PROTEIN ARNA"/>
    <property type="match status" value="1"/>
</dbReference>
<dbReference type="FunCoup" id="A0A4R5DAG8">
    <property type="interactions" value="26"/>
</dbReference>
<dbReference type="Pfam" id="PF01370">
    <property type="entry name" value="Epimerase"/>
    <property type="match status" value="1"/>
</dbReference>
<dbReference type="InterPro" id="IPR001509">
    <property type="entry name" value="Epimerase_deHydtase"/>
</dbReference>
<proteinExistence type="predicted"/>
<protein>
    <submittedName>
        <fullName evidence="2">NAD(P)-dependent oxidoreductase</fullName>
    </submittedName>
</protein>
<comment type="caution">
    <text evidence="2">The sequence shown here is derived from an EMBL/GenBank/DDBJ whole genome shotgun (WGS) entry which is preliminary data.</text>
</comment>
<evidence type="ECO:0000313" key="3">
    <source>
        <dbReference type="Proteomes" id="UP000294739"/>
    </source>
</evidence>
<dbReference type="InterPro" id="IPR050177">
    <property type="entry name" value="Lipid_A_modif_metabolic_enz"/>
</dbReference>
<dbReference type="PANTHER" id="PTHR43245:SF55">
    <property type="entry name" value="NAD(P)-BINDING DOMAIN-CONTAINING PROTEIN"/>
    <property type="match status" value="1"/>
</dbReference>
<sequence>MAPNGWSTAAGRAGDPQGGCRVKVLVTGVAGRVGSTLAQQLVAAGYEVRGTVRPDGRQPHPALARRIEVVEAPLSDAAAVRRAVAGVDVVVHLAARMVVGDVPPEELLDVNVGGTLRLLEAAVTGRRRVRRFVLASTDGTYGPARPRFSPITEEHPQHPGDYYGMTKVLAEQLVRNHRELHGLEYTIMRLGSVVAPNEVLPLFRLGWARAFVAGQVAAGRRGSLWQVFDGRDDAVAALDQMVAARVDNAAAVLIGPDGAPWAVHLTDVRDAVAGLMLGIEHPKAADDHFNIVGPSTTTFAAGARVVAARFDLETVTVALPMRLAFEISPAKARDVLGYEPRWDFAATLETALRAPHVDPTYLPVGG</sequence>
<dbReference type="InParanoid" id="A0A4R5DAG8"/>
<organism evidence="2 3">
    <name type="scientific">Jiangella asiatica</name>
    <dbReference type="NCBI Taxonomy" id="2530372"/>
    <lineage>
        <taxon>Bacteria</taxon>
        <taxon>Bacillati</taxon>
        <taxon>Actinomycetota</taxon>
        <taxon>Actinomycetes</taxon>
        <taxon>Jiangellales</taxon>
        <taxon>Jiangellaceae</taxon>
        <taxon>Jiangella</taxon>
    </lineage>
</organism>
<feature type="domain" description="NAD-dependent epimerase/dehydratase" evidence="1">
    <location>
        <begin position="24"/>
        <end position="197"/>
    </location>
</feature>
<accession>A0A4R5DAG8</accession>
<dbReference type="OrthoDB" id="3661842at2"/>
<evidence type="ECO:0000259" key="1">
    <source>
        <dbReference type="Pfam" id="PF01370"/>
    </source>
</evidence>